<keyword evidence="3 5" id="KW-0378">Hydrolase</keyword>
<evidence type="ECO:0000256" key="1">
    <source>
        <dbReference type="ARBA" id="ARBA00001946"/>
    </source>
</evidence>
<evidence type="ECO:0000313" key="6">
    <source>
        <dbReference type="Proteomes" id="UP000324020"/>
    </source>
</evidence>
<dbReference type="RefSeq" id="WP_149797928.1">
    <property type="nucleotide sequence ID" value="NZ_FNBO01000003.1"/>
</dbReference>
<keyword evidence="6" id="KW-1185">Reference proteome</keyword>
<dbReference type="PRINTS" id="PR00413">
    <property type="entry name" value="HADHALOGNASE"/>
</dbReference>
<accession>A0A1G7JQN5</accession>
<dbReference type="PANTHER" id="PTHR46470">
    <property type="entry name" value="N-ACYLNEURAMINATE-9-PHOSPHATASE"/>
    <property type="match status" value="1"/>
</dbReference>
<dbReference type="AlphaFoldDB" id="A0A1G7JQN5"/>
<dbReference type="EMBL" id="FNBO01000003">
    <property type="protein sequence ID" value="SDF27176.1"/>
    <property type="molecule type" value="Genomic_DNA"/>
</dbReference>
<dbReference type="GO" id="GO:0016787">
    <property type="term" value="F:hydrolase activity"/>
    <property type="evidence" value="ECO:0007669"/>
    <property type="project" value="UniProtKB-KW"/>
</dbReference>
<dbReference type="InterPro" id="IPR023214">
    <property type="entry name" value="HAD_sf"/>
</dbReference>
<evidence type="ECO:0000313" key="5">
    <source>
        <dbReference type="EMBL" id="SDF27176.1"/>
    </source>
</evidence>
<gene>
    <name evidence="5" type="ORF">SAMN04488067_10353</name>
</gene>
<dbReference type="InterPro" id="IPR036412">
    <property type="entry name" value="HAD-like_sf"/>
</dbReference>
<protein>
    <submittedName>
        <fullName evidence="5">Putative hydrolase of the HAD superfamily</fullName>
    </submittedName>
</protein>
<evidence type="ECO:0000256" key="2">
    <source>
        <dbReference type="ARBA" id="ARBA00007958"/>
    </source>
</evidence>
<dbReference type="NCBIfam" id="TIGR01549">
    <property type="entry name" value="HAD-SF-IA-v1"/>
    <property type="match status" value="1"/>
</dbReference>
<comment type="similarity">
    <text evidence="2">Belongs to the HAD-like hydrolase superfamily.</text>
</comment>
<evidence type="ECO:0000256" key="3">
    <source>
        <dbReference type="ARBA" id="ARBA00022801"/>
    </source>
</evidence>
<dbReference type="Pfam" id="PF13419">
    <property type="entry name" value="HAD_2"/>
    <property type="match status" value="1"/>
</dbReference>
<name>A0A1G7JQN5_9EURY</name>
<dbReference type="Gene3D" id="3.40.50.1000">
    <property type="entry name" value="HAD superfamily/HAD-like"/>
    <property type="match status" value="1"/>
</dbReference>
<dbReference type="InterPro" id="IPR041492">
    <property type="entry name" value="HAD_2"/>
</dbReference>
<proteinExistence type="inferred from homology"/>
<organism evidence="5 6">
    <name type="scientific">Halorubrum xinjiangense</name>
    <dbReference type="NCBI Taxonomy" id="261291"/>
    <lineage>
        <taxon>Archaea</taxon>
        <taxon>Methanobacteriati</taxon>
        <taxon>Methanobacteriota</taxon>
        <taxon>Stenosarchaea group</taxon>
        <taxon>Halobacteria</taxon>
        <taxon>Halobacteriales</taxon>
        <taxon>Haloferacaceae</taxon>
        <taxon>Halorubrum</taxon>
    </lineage>
</organism>
<reference evidence="5 6" key="1">
    <citation type="submission" date="2016-10" db="EMBL/GenBank/DDBJ databases">
        <authorList>
            <person name="Varghese N."/>
            <person name="Submissions S."/>
        </authorList>
    </citation>
    <scope>NUCLEOTIDE SEQUENCE [LARGE SCALE GENOMIC DNA]</scope>
    <source>
        <strain evidence="5 6">CGMCC 1.3527</strain>
    </source>
</reference>
<dbReference type="Proteomes" id="UP000324020">
    <property type="component" value="Unassembled WGS sequence"/>
</dbReference>
<dbReference type="SFLD" id="SFLDG01129">
    <property type="entry name" value="C1.5:_HAD__Beta-PGM__Phosphata"/>
    <property type="match status" value="1"/>
</dbReference>
<keyword evidence="4" id="KW-0460">Magnesium</keyword>
<sequence>MKTSVYFDLDGTLLNYSTPFSELFVQTLPTDATEEMIETYSEQVLTSITQVEDEPYQRAFDAVCEQYDLDLDTERLAAEYIEKEASSTHIPHTVRQLVASIAVRHQTGILTNGDGRMQRRKIEEHGLDEFVDTVIVSNEIGTRKPNREIFEAAKERLPAEVFVYIGDTFEEDITPAREAGFETVYVGEEPHPDTSVASRGTEELATLLLPLIEEGSA</sequence>
<dbReference type="InterPro" id="IPR051400">
    <property type="entry name" value="HAD-like_hydrolase"/>
</dbReference>
<dbReference type="Gene3D" id="1.10.150.240">
    <property type="entry name" value="Putative phosphatase, domain 2"/>
    <property type="match status" value="1"/>
</dbReference>
<dbReference type="InterPro" id="IPR023198">
    <property type="entry name" value="PGP-like_dom2"/>
</dbReference>
<evidence type="ECO:0000256" key="4">
    <source>
        <dbReference type="ARBA" id="ARBA00022842"/>
    </source>
</evidence>
<comment type="cofactor">
    <cofactor evidence="1">
        <name>Mg(2+)</name>
        <dbReference type="ChEBI" id="CHEBI:18420"/>
    </cofactor>
</comment>
<dbReference type="SFLD" id="SFLDS00003">
    <property type="entry name" value="Haloacid_Dehalogenase"/>
    <property type="match status" value="1"/>
</dbReference>
<dbReference type="OrthoDB" id="131325at2157"/>
<dbReference type="SUPFAM" id="SSF56784">
    <property type="entry name" value="HAD-like"/>
    <property type="match status" value="1"/>
</dbReference>
<dbReference type="InterPro" id="IPR006439">
    <property type="entry name" value="HAD-SF_hydro_IA"/>
</dbReference>
<dbReference type="GO" id="GO:0044281">
    <property type="term" value="P:small molecule metabolic process"/>
    <property type="evidence" value="ECO:0007669"/>
    <property type="project" value="UniProtKB-ARBA"/>
</dbReference>